<sequence>MKSRRLHPAGLFAAIVCIRHVQAACLSSGTDATINNLFQTGGANTIVSLCPGVTIPITAPIVFTAPGQELSTQGYPTDSTRATIIIQPGSTVTSAIRGNWQDHVRVLNVQVDGNRPNAGYLGGDALLEMGGGTDGQTVAHVVAKNTRSWSCMHFIGSGQPNNPCRNANVTFNTVGPCGQEGTDANGNGLWADGMSIECVNSQVNDNTVTGPTDGGIVIFGSPGSHFLRNTITSSSTYLGFGGINMVDLSYGGNYSGVVVSNNVIQGVGNGLFELGIGMGSQVWSNPHFGDNFGPTTVTNNVFSGNIGFSIVINGWYNGLTVTGNDVSGVTTPTSSIADASACGSQQRTSFAANQQLIIYQPGVGSPKTIQSQFTSIPVNASNWLCLSHPLPTQRTFAPGTLFVNAKVSQVVQLRNFHVQIQGDGNLVGIDTTGGVWTVKWASSRYSSACGADGSSCEIDFGGDGNWVLYDGNGPVWSSGTSGTGQALTFYNAAPWVVITGAGGATLWTIAQLNA</sequence>
<dbReference type="Proteomes" id="UP001286456">
    <property type="component" value="Unassembled WGS sequence"/>
</dbReference>
<comment type="caution">
    <text evidence="3">The sequence shown here is derived from an EMBL/GenBank/DDBJ whole genome shotgun (WGS) entry which is preliminary data.</text>
</comment>
<proteinExistence type="predicted"/>
<dbReference type="SUPFAM" id="SSF51110">
    <property type="entry name" value="alpha-D-mannose-specific plant lectins"/>
    <property type="match status" value="1"/>
</dbReference>
<keyword evidence="4" id="KW-1185">Reference proteome</keyword>
<dbReference type="SUPFAM" id="SSF51126">
    <property type="entry name" value="Pectin lyase-like"/>
    <property type="match status" value="1"/>
</dbReference>
<dbReference type="InterPro" id="IPR012334">
    <property type="entry name" value="Pectin_lyas_fold"/>
</dbReference>
<dbReference type="InterPro" id="IPR011050">
    <property type="entry name" value="Pectin_lyase_fold/virulence"/>
</dbReference>
<dbReference type="Gene3D" id="2.90.10.10">
    <property type="entry name" value="Bulb-type lectin domain"/>
    <property type="match status" value="1"/>
</dbReference>
<reference evidence="3" key="1">
    <citation type="journal article" date="2023" name="Mol. Phylogenet. Evol.">
        <title>Genome-scale phylogeny and comparative genomics of the fungal order Sordariales.</title>
        <authorList>
            <person name="Hensen N."/>
            <person name="Bonometti L."/>
            <person name="Westerberg I."/>
            <person name="Brannstrom I.O."/>
            <person name="Guillou S."/>
            <person name="Cros-Aarteil S."/>
            <person name="Calhoun S."/>
            <person name="Haridas S."/>
            <person name="Kuo A."/>
            <person name="Mondo S."/>
            <person name="Pangilinan J."/>
            <person name="Riley R."/>
            <person name="LaButti K."/>
            <person name="Andreopoulos B."/>
            <person name="Lipzen A."/>
            <person name="Chen C."/>
            <person name="Yan M."/>
            <person name="Daum C."/>
            <person name="Ng V."/>
            <person name="Clum A."/>
            <person name="Steindorff A."/>
            <person name="Ohm R.A."/>
            <person name="Martin F."/>
            <person name="Silar P."/>
            <person name="Natvig D.O."/>
            <person name="Lalanne C."/>
            <person name="Gautier V."/>
            <person name="Ament-Velasquez S.L."/>
            <person name="Kruys A."/>
            <person name="Hutchinson M.I."/>
            <person name="Powell A.J."/>
            <person name="Barry K."/>
            <person name="Miller A.N."/>
            <person name="Grigoriev I.V."/>
            <person name="Debuchy R."/>
            <person name="Gladieux P."/>
            <person name="Hiltunen Thoren M."/>
            <person name="Johannesson H."/>
        </authorList>
    </citation>
    <scope>NUCLEOTIDE SEQUENCE</scope>
    <source>
        <strain evidence="3">SMH4131-1</strain>
    </source>
</reference>
<reference evidence="3" key="2">
    <citation type="submission" date="2023-06" db="EMBL/GenBank/DDBJ databases">
        <authorList>
            <consortium name="Lawrence Berkeley National Laboratory"/>
            <person name="Haridas S."/>
            <person name="Hensen N."/>
            <person name="Bonometti L."/>
            <person name="Westerberg I."/>
            <person name="Brannstrom I.O."/>
            <person name="Guillou S."/>
            <person name="Cros-Aarteil S."/>
            <person name="Calhoun S."/>
            <person name="Kuo A."/>
            <person name="Mondo S."/>
            <person name="Pangilinan J."/>
            <person name="Riley R."/>
            <person name="Labutti K."/>
            <person name="Andreopoulos B."/>
            <person name="Lipzen A."/>
            <person name="Chen C."/>
            <person name="Yanf M."/>
            <person name="Daum C."/>
            <person name="Ng V."/>
            <person name="Clum A."/>
            <person name="Steindorff A."/>
            <person name="Ohm R."/>
            <person name="Martin F."/>
            <person name="Silar P."/>
            <person name="Natvig D."/>
            <person name="Lalanne C."/>
            <person name="Gautier V."/>
            <person name="Ament-Velasquez S.L."/>
            <person name="Kruys A."/>
            <person name="Hutchinson M.I."/>
            <person name="Powell A.J."/>
            <person name="Barry K."/>
            <person name="Miller A.N."/>
            <person name="Grigoriev I.V."/>
            <person name="Debuchy R."/>
            <person name="Gladieux P."/>
            <person name="Thoren M.H."/>
            <person name="Johannesson H."/>
        </authorList>
    </citation>
    <scope>NUCLEOTIDE SEQUENCE</scope>
    <source>
        <strain evidence="3">SMH4131-1</strain>
    </source>
</reference>
<name>A0AAE0I2T9_9PEZI</name>
<keyword evidence="1" id="KW-0732">Signal</keyword>
<evidence type="ECO:0000313" key="3">
    <source>
        <dbReference type="EMBL" id="KAK3317234.1"/>
    </source>
</evidence>
<dbReference type="SMART" id="SM00710">
    <property type="entry name" value="PbH1"/>
    <property type="match status" value="4"/>
</dbReference>
<evidence type="ECO:0000259" key="2">
    <source>
        <dbReference type="PROSITE" id="PS50927"/>
    </source>
</evidence>
<feature type="chain" id="PRO_5042214216" description="Bulb-type lectin domain-containing protein" evidence="1">
    <location>
        <begin position="24"/>
        <end position="514"/>
    </location>
</feature>
<protein>
    <recommendedName>
        <fullName evidence="2">Bulb-type lectin domain-containing protein</fullName>
    </recommendedName>
</protein>
<organism evidence="3 4">
    <name type="scientific">Cercophora scortea</name>
    <dbReference type="NCBI Taxonomy" id="314031"/>
    <lineage>
        <taxon>Eukaryota</taxon>
        <taxon>Fungi</taxon>
        <taxon>Dikarya</taxon>
        <taxon>Ascomycota</taxon>
        <taxon>Pezizomycotina</taxon>
        <taxon>Sordariomycetes</taxon>
        <taxon>Sordariomycetidae</taxon>
        <taxon>Sordariales</taxon>
        <taxon>Lasiosphaeriaceae</taxon>
        <taxon>Cercophora</taxon>
    </lineage>
</organism>
<evidence type="ECO:0000313" key="4">
    <source>
        <dbReference type="Proteomes" id="UP001286456"/>
    </source>
</evidence>
<feature type="signal peptide" evidence="1">
    <location>
        <begin position="1"/>
        <end position="23"/>
    </location>
</feature>
<dbReference type="InterPro" id="IPR036426">
    <property type="entry name" value="Bulb-type_lectin_dom_sf"/>
</dbReference>
<gene>
    <name evidence="3" type="ORF">B0T19DRAFT_468761</name>
</gene>
<evidence type="ECO:0000256" key="1">
    <source>
        <dbReference type="SAM" id="SignalP"/>
    </source>
</evidence>
<dbReference type="InterPro" id="IPR006626">
    <property type="entry name" value="PbH1"/>
</dbReference>
<dbReference type="Gene3D" id="2.160.20.10">
    <property type="entry name" value="Single-stranded right-handed beta-helix, Pectin lyase-like"/>
    <property type="match status" value="1"/>
</dbReference>
<dbReference type="EMBL" id="JAUEPO010000007">
    <property type="protein sequence ID" value="KAK3317234.1"/>
    <property type="molecule type" value="Genomic_DNA"/>
</dbReference>
<accession>A0AAE0I2T9</accession>
<dbReference type="AlphaFoldDB" id="A0AAE0I2T9"/>
<dbReference type="PROSITE" id="PS50927">
    <property type="entry name" value="BULB_LECTIN"/>
    <property type="match status" value="1"/>
</dbReference>
<feature type="domain" description="Bulb-type lectin" evidence="2">
    <location>
        <begin position="392"/>
        <end position="514"/>
    </location>
</feature>
<dbReference type="InterPro" id="IPR001480">
    <property type="entry name" value="Bulb-type_lectin_dom"/>
</dbReference>